<dbReference type="PANTHER" id="PTHR21666:SF285">
    <property type="entry name" value="M23 FAMILY METALLOPEPTIDASE"/>
    <property type="match status" value="1"/>
</dbReference>
<name>A0A4Y9R0T6_9MICO</name>
<accession>A0A4Y9R0T6</accession>
<proteinExistence type="predicted"/>
<dbReference type="InterPro" id="IPR050570">
    <property type="entry name" value="Cell_wall_metabolism_enzyme"/>
</dbReference>
<dbReference type="Pfam" id="PF01551">
    <property type="entry name" value="Peptidase_M23"/>
    <property type="match status" value="1"/>
</dbReference>
<feature type="domain" description="M23ase beta-sheet core" evidence="1">
    <location>
        <begin position="150"/>
        <end position="199"/>
    </location>
</feature>
<reference evidence="2 3" key="1">
    <citation type="journal article" date="2018" name="J. Microbiol.">
        <title>Leifsonia flava sp. nov., a novel actinobacterium isolated from the rhizosphere of Aquilegia viridiflora.</title>
        <authorList>
            <person name="Cai Y."/>
            <person name="Tao W.Z."/>
            <person name="Ma Y.J."/>
            <person name="Cheng J."/>
            <person name="Zhang M.Y."/>
            <person name="Zhang Y.X."/>
        </authorList>
    </citation>
    <scope>NUCLEOTIDE SEQUENCE [LARGE SCALE GENOMIC DNA]</scope>
    <source>
        <strain evidence="2 3">SYP-B2174</strain>
    </source>
</reference>
<dbReference type="Proteomes" id="UP000298127">
    <property type="component" value="Unassembled WGS sequence"/>
</dbReference>
<comment type="caution">
    <text evidence="2">The sequence shown here is derived from an EMBL/GenBank/DDBJ whole genome shotgun (WGS) entry which is preliminary data.</text>
</comment>
<protein>
    <submittedName>
        <fullName evidence="2">M23 family metallopeptidase</fullName>
    </submittedName>
</protein>
<evidence type="ECO:0000313" key="2">
    <source>
        <dbReference type="EMBL" id="TFV97053.1"/>
    </source>
</evidence>
<sequence length="243" mass="25987">MSYSLEHPVVVEFPLRGEGWLAVTTPATRVPSHGVDVLGQTYAYDFVKVDERPGGHVSPASGLRGNLVGVRARDCYAWGASIHAPCDGVVVRASDGMTEREWIHPVREVTRMTWNGLTFTPAKLGAIMGNHVLLKLDPGAFTAGATDAARDVFAGFAHLQPGSVSVAAGQRVRAGELLGRVGHTGNSTSPHLHFQVMDSADLLQAHGIACAFSAYEVERDGAWKRVTDAIPASTDRIRSIPAR</sequence>
<dbReference type="SUPFAM" id="SSF51261">
    <property type="entry name" value="Duplicated hybrid motif"/>
    <property type="match status" value="1"/>
</dbReference>
<dbReference type="Gene3D" id="2.70.70.10">
    <property type="entry name" value="Glucose Permease (Domain IIA)"/>
    <property type="match status" value="1"/>
</dbReference>
<gene>
    <name evidence="2" type="ORF">E4M00_12095</name>
</gene>
<dbReference type="InterPro" id="IPR016047">
    <property type="entry name" value="M23ase_b-sheet_dom"/>
</dbReference>
<evidence type="ECO:0000313" key="3">
    <source>
        <dbReference type="Proteomes" id="UP000298127"/>
    </source>
</evidence>
<keyword evidence="3" id="KW-1185">Reference proteome</keyword>
<dbReference type="CDD" id="cd12797">
    <property type="entry name" value="M23_peptidase"/>
    <property type="match status" value="1"/>
</dbReference>
<dbReference type="PANTHER" id="PTHR21666">
    <property type="entry name" value="PEPTIDASE-RELATED"/>
    <property type="match status" value="1"/>
</dbReference>
<dbReference type="InterPro" id="IPR011055">
    <property type="entry name" value="Dup_hybrid_motif"/>
</dbReference>
<dbReference type="AlphaFoldDB" id="A0A4Y9R0T6"/>
<evidence type="ECO:0000259" key="1">
    <source>
        <dbReference type="Pfam" id="PF01551"/>
    </source>
</evidence>
<organism evidence="2 3">
    <name type="scientific">Orlajensenia leifsoniae</name>
    <dbReference type="NCBI Taxonomy" id="2561933"/>
    <lineage>
        <taxon>Bacteria</taxon>
        <taxon>Bacillati</taxon>
        <taxon>Actinomycetota</taxon>
        <taxon>Actinomycetes</taxon>
        <taxon>Micrococcales</taxon>
        <taxon>Microbacteriaceae</taxon>
        <taxon>Orlajensenia</taxon>
    </lineage>
</organism>
<dbReference type="EMBL" id="SPQZ01000004">
    <property type="protein sequence ID" value="TFV97053.1"/>
    <property type="molecule type" value="Genomic_DNA"/>
</dbReference>
<dbReference type="GO" id="GO:0004222">
    <property type="term" value="F:metalloendopeptidase activity"/>
    <property type="evidence" value="ECO:0007669"/>
    <property type="project" value="TreeGrafter"/>
</dbReference>